<dbReference type="EMBL" id="CP076448">
    <property type="protein sequence ID" value="QXM26130.1"/>
    <property type="molecule type" value="Genomic_DNA"/>
</dbReference>
<keyword evidence="1" id="KW-0812">Transmembrane</keyword>
<dbReference type="RefSeq" id="WP_218287181.1">
    <property type="nucleotide sequence ID" value="NZ_CP076448.1"/>
</dbReference>
<dbReference type="KEGG" id="elio:KO353_08090"/>
<name>A0A975U4H3_9PROT</name>
<evidence type="ECO:0000313" key="2">
    <source>
        <dbReference type="EMBL" id="QXM26130.1"/>
    </source>
</evidence>
<keyword evidence="1" id="KW-1133">Transmembrane helix</keyword>
<dbReference type="Proteomes" id="UP000694001">
    <property type="component" value="Chromosome"/>
</dbReference>
<keyword evidence="1" id="KW-0472">Membrane</keyword>
<evidence type="ECO:0000313" key="3">
    <source>
        <dbReference type="Proteomes" id="UP000694001"/>
    </source>
</evidence>
<reference evidence="2" key="1">
    <citation type="submission" date="2021-06" db="EMBL/GenBank/DDBJ databases">
        <title>Elioraea tepida, sp. nov., a moderately thermophilic aerobic anoxygenic phototrophic bacterium isolated from an alkaline siliceous hot spring mat community in Yellowstone National Park, WY, USA.</title>
        <authorList>
            <person name="Saini M.K."/>
            <person name="Yoshida S."/>
            <person name="Sebastian A."/>
            <person name="Hirose S."/>
            <person name="Hara E."/>
            <person name="Tamaki H."/>
            <person name="Soulier N.T."/>
            <person name="Albert I."/>
            <person name="Hanada S."/>
            <person name="Bryant D.A."/>
            <person name="Tank M."/>
        </authorList>
    </citation>
    <scope>NUCLEOTIDE SEQUENCE</scope>
    <source>
        <strain evidence="2">MS-P2</strain>
    </source>
</reference>
<dbReference type="AlphaFoldDB" id="A0A975U4H3"/>
<organism evidence="2 3">
    <name type="scientific">Elioraea tepida</name>
    <dbReference type="NCBI Taxonomy" id="2843330"/>
    <lineage>
        <taxon>Bacteria</taxon>
        <taxon>Pseudomonadati</taxon>
        <taxon>Pseudomonadota</taxon>
        <taxon>Alphaproteobacteria</taxon>
        <taxon>Acetobacterales</taxon>
        <taxon>Elioraeaceae</taxon>
        <taxon>Elioraea</taxon>
    </lineage>
</organism>
<feature type="transmembrane region" description="Helical" evidence="1">
    <location>
        <begin position="29"/>
        <end position="52"/>
    </location>
</feature>
<keyword evidence="3" id="KW-1185">Reference proteome</keyword>
<sequence>MEGHGTAPAAWAVWLETSALGEVARDSLWLYPLVSIAHVLAIAVLVGSIVVFDLRVLGLAPSIPLAAAGLARSAARPRGLRCGRAFRHS</sequence>
<gene>
    <name evidence="2" type="ORF">KO353_08090</name>
</gene>
<protein>
    <submittedName>
        <fullName evidence="2">Uncharacterized protein</fullName>
    </submittedName>
</protein>
<accession>A0A975U4H3</accession>
<evidence type="ECO:0000256" key="1">
    <source>
        <dbReference type="SAM" id="Phobius"/>
    </source>
</evidence>
<proteinExistence type="predicted"/>